<comment type="caution">
    <text evidence="1">The sequence shown here is derived from an EMBL/GenBank/DDBJ whole genome shotgun (WGS) entry which is preliminary data.</text>
</comment>
<sequence>MNDKNNRLSIIHIDCRFECFQLIYFLYCFNHYSTYRKLVWENLSKLYSTDDNHLNLLIKCWLQDNPPNPIRYQNIDTDWCQRIQYFVTLRMDLEESSSWLSTLGGAYSSLGDKNQQFAYEAERISWKQMKLSLIFGDPNLVCRCLIYLCHSWCQQKRRRQAIRLIRYYLYPLLLSSTTTTSTNNDDRIVRRMYQALCFRIRYIYK</sequence>
<dbReference type="InterPro" id="IPR032072">
    <property type="entry name" value="DUF4807"/>
</dbReference>
<dbReference type="Pfam" id="PF16065">
    <property type="entry name" value="DUF4807"/>
    <property type="match status" value="1"/>
</dbReference>
<accession>A0ABQ8J3V4</accession>
<organism evidence="1 2">
    <name type="scientific">Dermatophagoides pteronyssinus</name>
    <name type="common">European house dust mite</name>
    <dbReference type="NCBI Taxonomy" id="6956"/>
    <lineage>
        <taxon>Eukaryota</taxon>
        <taxon>Metazoa</taxon>
        <taxon>Ecdysozoa</taxon>
        <taxon>Arthropoda</taxon>
        <taxon>Chelicerata</taxon>
        <taxon>Arachnida</taxon>
        <taxon>Acari</taxon>
        <taxon>Acariformes</taxon>
        <taxon>Sarcoptiformes</taxon>
        <taxon>Astigmata</taxon>
        <taxon>Psoroptidia</taxon>
        <taxon>Analgoidea</taxon>
        <taxon>Pyroglyphidae</taxon>
        <taxon>Dermatophagoidinae</taxon>
        <taxon>Dermatophagoides</taxon>
    </lineage>
</organism>
<dbReference type="PANTHER" id="PTHR36693:SF1">
    <property type="entry name" value="GH02722P"/>
    <property type="match status" value="1"/>
</dbReference>
<reference evidence="1 2" key="1">
    <citation type="journal article" date="2018" name="J. Allergy Clin. Immunol.">
        <title>High-quality assembly of Dermatophagoides pteronyssinus genome and transcriptome reveals a wide range of novel allergens.</title>
        <authorList>
            <person name="Liu X.Y."/>
            <person name="Yang K.Y."/>
            <person name="Wang M.Q."/>
            <person name="Kwok J.S."/>
            <person name="Zeng X."/>
            <person name="Yang Z."/>
            <person name="Xiao X.J."/>
            <person name="Lau C.P."/>
            <person name="Li Y."/>
            <person name="Huang Z.M."/>
            <person name="Ba J.G."/>
            <person name="Yim A.K."/>
            <person name="Ouyang C.Y."/>
            <person name="Ngai S.M."/>
            <person name="Chan T.F."/>
            <person name="Leung E.L."/>
            <person name="Liu L."/>
            <person name="Liu Z.G."/>
            <person name="Tsui S.K."/>
        </authorList>
    </citation>
    <scope>NUCLEOTIDE SEQUENCE [LARGE SCALE GENOMIC DNA]</scope>
    <source>
        <strain evidence="1">Derp</strain>
    </source>
</reference>
<dbReference type="PANTHER" id="PTHR36693">
    <property type="entry name" value="GH02722P"/>
    <property type="match status" value="1"/>
</dbReference>
<dbReference type="EMBL" id="NJHN03000077">
    <property type="protein sequence ID" value="KAH9417254.1"/>
    <property type="molecule type" value="Genomic_DNA"/>
</dbReference>
<protein>
    <submittedName>
        <fullName evidence="1">Uncharacterized protein</fullName>
    </submittedName>
</protein>
<evidence type="ECO:0000313" key="1">
    <source>
        <dbReference type="EMBL" id="KAH9417254.1"/>
    </source>
</evidence>
<proteinExistence type="predicted"/>
<keyword evidence="2" id="KW-1185">Reference proteome</keyword>
<reference evidence="1 2" key="2">
    <citation type="journal article" date="2022" name="Mol. Biol. Evol.">
        <title>Comparative Genomics Reveals Insights into the Divergent Evolution of Astigmatic Mites and Household Pest Adaptations.</title>
        <authorList>
            <person name="Xiong Q."/>
            <person name="Wan A.T."/>
            <person name="Liu X."/>
            <person name="Fung C.S."/>
            <person name="Xiao X."/>
            <person name="Malainual N."/>
            <person name="Hou J."/>
            <person name="Wang L."/>
            <person name="Wang M."/>
            <person name="Yang K.Y."/>
            <person name="Cui Y."/>
            <person name="Leung E.L."/>
            <person name="Nong W."/>
            <person name="Shin S.K."/>
            <person name="Au S.W."/>
            <person name="Jeong K.Y."/>
            <person name="Chew F.T."/>
            <person name="Hui J.H."/>
            <person name="Leung T.F."/>
            <person name="Tungtrongchitr A."/>
            <person name="Zhong N."/>
            <person name="Liu Z."/>
            <person name="Tsui S.K."/>
        </authorList>
    </citation>
    <scope>NUCLEOTIDE SEQUENCE [LARGE SCALE GENOMIC DNA]</scope>
    <source>
        <strain evidence="1">Derp</strain>
    </source>
</reference>
<evidence type="ECO:0000313" key="2">
    <source>
        <dbReference type="Proteomes" id="UP000887458"/>
    </source>
</evidence>
<dbReference type="Proteomes" id="UP000887458">
    <property type="component" value="Unassembled WGS sequence"/>
</dbReference>
<name>A0ABQ8J3V4_DERPT</name>
<gene>
    <name evidence="1" type="ORF">DERP_007251</name>
</gene>